<proteinExistence type="predicted"/>
<evidence type="ECO:0000313" key="2">
    <source>
        <dbReference type="Proteomes" id="UP000448877"/>
    </source>
</evidence>
<dbReference type="RefSeq" id="WP_149920453.1">
    <property type="nucleotide sequence ID" value="NZ_VVYV01000047.1"/>
</dbReference>
<dbReference type="AlphaFoldDB" id="A0A642PQY5"/>
<gene>
    <name evidence="1" type="ORF">F2Y81_21875</name>
</gene>
<dbReference type="Proteomes" id="UP000448877">
    <property type="component" value="Unassembled WGS sequence"/>
</dbReference>
<dbReference type="InterPro" id="IPR045390">
    <property type="entry name" value="ABC-3C_MC3"/>
</dbReference>
<name>A0A642PQY5_9BACE</name>
<protein>
    <submittedName>
        <fullName evidence="1">Uncharacterized protein</fullName>
    </submittedName>
</protein>
<accession>A0A642PQY5</accession>
<dbReference type="Pfam" id="PF20131">
    <property type="entry name" value="MC3"/>
    <property type="match status" value="1"/>
</dbReference>
<comment type="caution">
    <text evidence="1">The sequence shown here is derived from an EMBL/GenBank/DDBJ whole genome shotgun (WGS) entry which is preliminary data.</text>
</comment>
<sequence>MDNIYNNESMACCIILKCLSARPWNCASLSVLLPLLMDTATSKMLLQSTSFQEIDTNHRTIWAFNKKYYDFLPIFSNAIVLLVQSELIKLQNDKDYALTNQGEVVSKNLYSIDSKRLQILIHNASVLMDKLQNVSILELYKTLRIRL</sequence>
<reference evidence="1 2" key="1">
    <citation type="journal article" date="2019" name="Nat. Med.">
        <title>A library of human gut bacterial isolates paired with longitudinal multiomics data enables mechanistic microbiome research.</title>
        <authorList>
            <person name="Poyet M."/>
            <person name="Groussin M."/>
            <person name="Gibbons S.M."/>
            <person name="Avila-Pacheco J."/>
            <person name="Jiang X."/>
            <person name="Kearney S.M."/>
            <person name="Perrotta A.R."/>
            <person name="Berdy B."/>
            <person name="Zhao S."/>
            <person name="Lieberman T.D."/>
            <person name="Swanson P.K."/>
            <person name="Smith M."/>
            <person name="Roesemann S."/>
            <person name="Alexander J.E."/>
            <person name="Rich S.A."/>
            <person name="Livny J."/>
            <person name="Vlamakis H."/>
            <person name="Clish C."/>
            <person name="Bullock K."/>
            <person name="Deik A."/>
            <person name="Scott J."/>
            <person name="Pierce K.A."/>
            <person name="Xavier R.J."/>
            <person name="Alm E.J."/>
        </authorList>
    </citation>
    <scope>NUCLEOTIDE SEQUENCE [LARGE SCALE GENOMIC DNA]</scope>
    <source>
        <strain evidence="1 2">BIOML-A6</strain>
    </source>
</reference>
<organism evidence="1 2">
    <name type="scientific">Bacteroides cellulosilyticus</name>
    <dbReference type="NCBI Taxonomy" id="246787"/>
    <lineage>
        <taxon>Bacteria</taxon>
        <taxon>Pseudomonadati</taxon>
        <taxon>Bacteroidota</taxon>
        <taxon>Bacteroidia</taxon>
        <taxon>Bacteroidales</taxon>
        <taxon>Bacteroidaceae</taxon>
        <taxon>Bacteroides</taxon>
    </lineage>
</organism>
<evidence type="ECO:0000313" key="1">
    <source>
        <dbReference type="EMBL" id="KAA5413784.1"/>
    </source>
</evidence>
<dbReference type="EMBL" id="VVYV01000047">
    <property type="protein sequence ID" value="KAA5413784.1"/>
    <property type="molecule type" value="Genomic_DNA"/>
</dbReference>